<comment type="caution">
    <text evidence="1">The sequence shown here is derived from an EMBL/GenBank/DDBJ whole genome shotgun (WGS) entry which is preliminary data.</text>
</comment>
<keyword evidence="2" id="KW-1185">Reference proteome</keyword>
<name>A0ABW5U8F4_9SPHI</name>
<evidence type="ECO:0000313" key="1">
    <source>
        <dbReference type="EMBL" id="MFD2742216.1"/>
    </source>
</evidence>
<dbReference type="EMBL" id="JBHUMB010000005">
    <property type="protein sequence ID" value="MFD2742216.1"/>
    <property type="molecule type" value="Genomic_DNA"/>
</dbReference>
<dbReference type="Proteomes" id="UP001597418">
    <property type="component" value="Unassembled WGS sequence"/>
</dbReference>
<accession>A0ABW5U8F4</accession>
<dbReference type="RefSeq" id="WP_231863145.1">
    <property type="nucleotide sequence ID" value="NZ_JBHUMB010000005.1"/>
</dbReference>
<sequence>MIWHSISVWLRITLIDSMNKNFLLLYLLAAFVLSGCSSIYQPNVPATPMFANQGEVYAAAHSNIKGNASGNLAVAVGKHVAVMANGSYVDNSSGNQEYKQYMYEGGLGYFTTFGKKSDRIFELYAGYGLGNARDADTRATTTGMMPTEIREMDFEKIFVQANISRKRENVRLFGRSREFSYGTAIRGSFIRMKDFWIDGITSPMEENLFIEPVFYTRMQLNRSFQLQYTNGFNIGVVDNNYLKAGNAVFTLGLIYKFSK</sequence>
<gene>
    <name evidence="1" type="ORF">ACFSQ6_02275</name>
</gene>
<protein>
    <recommendedName>
        <fullName evidence="3">Outer membrane protein beta-barrel domain-containing protein</fullName>
    </recommendedName>
</protein>
<evidence type="ECO:0008006" key="3">
    <source>
        <dbReference type="Google" id="ProtNLM"/>
    </source>
</evidence>
<organism evidence="1 2">
    <name type="scientific">Sphingobacterium populi</name>
    <dbReference type="NCBI Taxonomy" id="1812824"/>
    <lineage>
        <taxon>Bacteria</taxon>
        <taxon>Pseudomonadati</taxon>
        <taxon>Bacteroidota</taxon>
        <taxon>Sphingobacteriia</taxon>
        <taxon>Sphingobacteriales</taxon>
        <taxon>Sphingobacteriaceae</taxon>
        <taxon>Sphingobacterium</taxon>
    </lineage>
</organism>
<reference evidence="2" key="1">
    <citation type="journal article" date="2019" name="Int. J. Syst. Evol. Microbiol.">
        <title>The Global Catalogue of Microorganisms (GCM) 10K type strain sequencing project: providing services to taxonomists for standard genome sequencing and annotation.</title>
        <authorList>
            <consortium name="The Broad Institute Genomics Platform"/>
            <consortium name="The Broad Institute Genome Sequencing Center for Infectious Disease"/>
            <person name="Wu L."/>
            <person name="Ma J."/>
        </authorList>
    </citation>
    <scope>NUCLEOTIDE SEQUENCE [LARGE SCALE GENOMIC DNA]</scope>
    <source>
        <strain evidence="2">KCTC 42247</strain>
    </source>
</reference>
<proteinExistence type="predicted"/>
<evidence type="ECO:0000313" key="2">
    <source>
        <dbReference type="Proteomes" id="UP001597418"/>
    </source>
</evidence>